<reference evidence="8 9" key="1">
    <citation type="submission" date="2021-05" db="EMBL/GenBank/DDBJ databases">
        <title>Mycobacterium acidophilum sp. nov., an extremely acid-tolerant member of the genus Mycobacterium.</title>
        <authorList>
            <person name="Xia J."/>
        </authorList>
    </citation>
    <scope>NUCLEOTIDE SEQUENCE [LARGE SCALE GENOMIC DNA]</scope>
    <source>
        <strain evidence="8 9">M1</strain>
    </source>
</reference>
<proteinExistence type="inferred from homology"/>
<evidence type="ECO:0000256" key="6">
    <source>
        <dbReference type="ARBA" id="ARBA00023139"/>
    </source>
</evidence>
<gene>
    <name evidence="8" type="ORF">KIH27_01240</name>
</gene>
<evidence type="ECO:0000256" key="3">
    <source>
        <dbReference type="ARBA" id="ARBA00022475"/>
    </source>
</evidence>
<keyword evidence="4" id="KW-0732">Signal</keyword>
<name>A0ABS5RF43_9MYCO</name>
<evidence type="ECO:0000256" key="2">
    <source>
        <dbReference type="ARBA" id="ARBA00009194"/>
    </source>
</evidence>
<evidence type="ECO:0000256" key="4">
    <source>
        <dbReference type="ARBA" id="ARBA00022729"/>
    </source>
</evidence>
<dbReference type="Pfam" id="PF07161">
    <property type="entry name" value="LppX_LprAFG"/>
    <property type="match status" value="1"/>
</dbReference>
<dbReference type="SUPFAM" id="SSF89392">
    <property type="entry name" value="Prokaryotic lipoproteins and lipoprotein localization factors"/>
    <property type="match status" value="1"/>
</dbReference>
<dbReference type="PROSITE" id="PS51257">
    <property type="entry name" value="PROKAR_LIPOPROTEIN"/>
    <property type="match status" value="1"/>
</dbReference>
<evidence type="ECO:0000256" key="5">
    <source>
        <dbReference type="ARBA" id="ARBA00023136"/>
    </source>
</evidence>
<evidence type="ECO:0000313" key="9">
    <source>
        <dbReference type="Proteomes" id="UP001519535"/>
    </source>
</evidence>
<accession>A0ABS5RF43</accession>
<dbReference type="InterPro" id="IPR009830">
    <property type="entry name" value="LppX/LprAFG"/>
</dbReference>
<dbReference type="EMBL" id="JAHCLR010000001">
    <property type="protein sequence ID" value="MBS9532208.1"/>
    <property type="molecule type" value="Genomic_DNA"/>
</dbReference>
<comment type="similarity">
    <text evidence="2">Belongs to the LppX/LprAFG lipoprotein family.</text>
</comment>
<keyword evidence="6" id="KW-0564">Palmitate</keyword>
<keyword evidence="9" id="KW-1185">Reference proteome</keyword>
<keyword evidence="3" id="KW-1003">Cell membrane</keyword>
<sequence length="229" mass="23264">MRRLLTALVATTAAATLFTGCSGKHSGGPLPEAAPLVKEASATTAGIKSAHLVLSVAGKIKGLPVKTLEGDLTTDPATAAKGTAKITLGGSDIEAKFVVLDGDLYAAMSGDDYLDIGAAKDVYDVGAILDPSRGLANLLDNLTDAKSVAHEKINGQDTVKITGETPADAVNKLASQLKASAPMPTTVWIVEGGNHDLVQAQLEPSAGNSITMTLSNPNVPVTVEKPAGV</sequence>
<organism evidence="8 9">
    <name type="scientific">Mycolicibacter acidiphilus</name>
    <dbReference type="NCBI Taxonomy" id="2835306"/>
    <lineage>
        <taxon>Bacteria</taxon>
        <taxon>Bacillati</taxon>
        <taxon>Actinomycetota</taxon>
        <taxon>Actinomycetes</taxon>
        <taxon>Mycobacteriales</taxon>
        <taxon>Mycobacteriaceae</taxon>
        <taxon>Mycolicibacter</taxon>
    </lineage>
</organism>
<keyword evidence="5" id="KW-0472">Membrane</keyword>
<dbReference type="CDD" id="cd16334">
    <property type="entry name" value="LppX-like"/>
    <property type="match status" value="1"/>
</dbReference>
<comment type="subcellular location">
    <subcellularLocation>
        <location evidence="1">Cell envelope</location>
    </subcellularLocation>
</comment>
<evidence type="ECO:0000313" key="8">
    <source>
        <dbReference type="EMBL" id="MBS9532208.1"/>
    </source>
</evidence>
<evidence type="ECO:0000256" key="7">
    <source>
        <dbReference type="ARBA" id="ARBA00023288"/>
    </source>
</evidence>
<evidence type="ECO:0000256" key="1">
    <source>
        <dbReference type="ARBA" id="ARBA00004196"/>
    </source>
</evidence>
<dbReference type="InterPro" id="IPR029046">
    <property type="entry name" value="LolA/LolB/LppX"/>
</dbReference>
<dbReference type="Gene3D" id="2.50.20.20">
    <property type="match status" value="1"/>
</dbReference>
<comment type="caution">
    <text evidence="8">The sequence shown here is derived from an EMBL/GenBank/DDBJ whole genome shotgun (WGS) entry which is preliminary data.</text>
</comment>
<protein>
    <submittedName>
        <fullName evidence="8">LppX_LprAFG lipoprotein</fullName>
    </submittedName>
</protein>
<dbReference type="Proteomes" id="UP001519535">
    <property type="component" value="Unassembled WGS sequence"/>
</dbReference>
<keyword evidence="7 8" id="KW-0449">Lipoprotein</keyword>